<accession>A0A510V2A4</accession>
<dbReference type="RefSeq" id="WP_146926758.1">
    <property type="nucleotide sequence ID" value="NZ_BJUB01000004.1"/>
</dbReference>
<keyword evidence="1" id="KW-0812">Transmembrane</keyword>
<protein>
    <recommendedName>
        <fullName evidence="4">GPR1/FUN34/yaaH family protein</fullName>
    </recommendedName>
</protein>
<feature type="transmembrane region" description="Helical" evidence="1">
    <location>
        <begin position="114"/>
        <end position="141"/>
    </location>
</feature>
<feature type="transmembrane region" description="Helical" evidence="1">
    <location>
        <begin position="83"/>
        <end position="102"/>
    </location>
</feature>
<sequence>MTADDSGTDRHLAISRIVVRPVGTPLPLGFLGLLVATTAFSSLQLGWIPPSEGHAVALGVLAFTVPLQLVSSVFGFLARDPVAGTGMGVLAGSWAAACLVTLTSPPGASSAGLGVLLVTAGVAMLVPAAAAVTKVAAAAVMGLSAVRFALTGVAQITAEPLWSTVAGVTGLVLAAVALYAALGFELEDARHRTLIPTGRRGAGSDTLSGTIEGELADVVHEAGVRKQL</sequence>
<dbReference type="OrthoDB" id="3436109at2"/>
<feature type="transmembrane region" description="Helical" evidence="1">
    <location>
        <begin position="161"/>
        <end position="182"/>
    </location>
</feature>
<keyword evidence="1" id="KW-0472">Membrane</keyword>
<reference evidence="2 3" key="1">
    <citation type="submission" date="2019-07" db="EMBL/GenBank/DDBJ databases">
        <title>Whole genome shotgun sequence of Cellulomonas xylanilytica NBRC 101102.</title>
        <authorList>
            <person name="Hosoyama A."/>
            <person name="Uohara A."/>
            <person name="Ohji S."/>
            <person name="Ichikawa N."/>
        </authorList>
    </citation>
    <scope>NUCLEOTIDE SEQUENCE [LARGE SCALE GENOMIC DNA]</scope>
    <source>
        <strain evidence="2 3">NBRC 101102</strain>
    </source>
</reference>
<proteinExistence type="predicted"/>
<gene>
    <name evidence="2" type="ORF">CXY01_15470</name>
</gene>
<dbReference type="AlphaFoldDB" id="A0A510V2A4"/>
<organism evidence="2 3">
    <name type="scientific">Cellulomonas xylanilytica</name>
    <dbReference type="NCBI Taxonomy" id="233583"/>
    <lineage>
        <taxon>Bacteria</taxon>
        <taxon>Bacillati</taxon>
        <taxon>Actinomycetota</taxon>
        <taxon>Actinomycetes</taxon>
        <taxon>Micrococcales</taxon>
        <taxon>Cellulomonadaceae</taxon>
        <taxon>Cellulomonas</taxon>
    </lineage>
</organism>
<feature type="transmembrane region" description="Helical" evidence="1">
    <location>
        <begin position="55"/>
        <end position="77"/>
    </location>
</feature>
<name>A0A510V2A4_9CELL</name>
<feature type="transmembrane region" description="Helical" evidence="1">
    <location>
        <begin position="28"/>
        <end position="48"/>
    </location>
</feature>
<keyword evidence="3" id="KW-1185">Reference proteome</keyword>
<evidence type="ECO:0000313" key="2">
    <source>
        <dbReference type="EMBL" id="GEK21027.1"/>
    </source>
</evidence>
<evidence type="ECO:0000313" key="3">
    <source>
        <dbReference type="Proteomes" id="UP000321118"/>
    </source>
</evidence>
<dbReference type="EMBL" id="BJUB01000004">
    <property type="protein sequence ID" value="GEK21027.1"/>
    <property type="molecule type" value="Genomic_DNA"/>
</dbReference>
<keyword evidence="1" id="KW-1133">Transmembrane helix</keyword>
<dbReference type="Proteomes" id="UP000321118">
    <property type="component" value="Unassembled WGS sequence"/>
</dbReference>
<evidence type="ECO:0000256" key="1">
    <source>
        <dbReference type="SAM" id="Phobius"/>
    </source>
</evidence>
<comment type="caution">
    <text evidence="2">The sequence shown here is derived from an EMBL/GenBank/DDBJ whole genome shotgun (WGS) entry which is preliminary data.</text>
</comment>
<evidence type="ECO:0008006" key="4">
    <source>
        <dbReference type="Google" id="ProtNLM"/>
    </source>
</evidence>